<sequence>MGSRTTSPPSEPSSPVDGGIRKRVCKACDRCRLKKSKCDGTSPCNRCKADNAICVFGERKKSHDKVYPKGYVEMLENQETQLVQCLQELYRCVNNGEGWTGAPLRETNGLPLIHDILDRLGALKHDGQAHVAQFEEDFLTLQRRMIAEGAGYMQRGMSFDTKFEADQPSLFDPSAHHKPAFVKSFSSQFPPTPPMDRPLLSPVKTSSPLKTYTHTSTPQLTQQVPWQAEPSELEGLDLNFAYNPSFFNTNMQNMPLAPQMPAQMFQQSTNMAINPFRPLLVAYQSAKVKLRKYYDLSDGCHTIYAASTLMCPETRHKYFLEHWTTPDTETWRPIMLETVQEYYEENYSGQHAIEQPQAKKPSRFDLYLKRVTPEDEDQFSSVINGVPTNFPIETKELTIIQRCETAPYNKLRQFALDLLSIPATSCAQDTGNTRE</sequence>
<evidence type="ECO:0000259" key="5">
    <source>
        <dbReference type="PROSITE" id="PS50048"/>
    </source>
</evidence>
<dbReference type="EMBL" id="JAKLMC020000065">
    <property type="protein sequence ID" value="KAK5947811.1"/>
    <property type="molecule type" value="Genomic_DNA"/>
</dbReference>
<evidence type="ECO:0000256" key="4">
    <source>
        <dbReference type="ARBA" id="ARBA00023242"/>
    </source>
</evidence>
<dbReference type="InterPro" id="IPR036864">
    <property type="entry name" value="Zn2-C6_fun-type_DNA-bd_sf"/>
</dbReference>
<evidence type="ECO:0000313" key="7">
    <source>
        <dbReference type="Proteomes" id="UP001316803"/>
    </source>
</evidence>
<keyword evidence="7" id="KW-1185">Reference proteome</keyword>
<dbReference type="GO" id="GO:0003677">
    <property type="term" value="F:DNA binding"/>
    <property type="evidence" value="ECO:0007669"/>
    <property type="project" value="UniProtKB-KW"/>
</dbReference>
<keyword evidence="3" id="KW-0804">Transcription</keyword>
<evidence type="ECO:0000313" key="6">
    <source>
        <dbReference type="EMBL" id="KAK5947811.1"/>
    </source>
</evidence>
<feature type="domain" description="Zn(2)-C6 fungal-type" evidence="5">
    <location>
        <begin position="27"/>
        <end position="56"/>
    </location>
</feature>
<reference evidence="6 7" key="1">
    <citation type="submission" date="2022-12" db="EMBL/GenBank/DDBJ databases">
        <title>Genomic features and morphological characterization of a novel Knufia sp. strain isolated from spacecraft assembly facility.</title>
        <authorList>
            <person name="Teixeira M."/>
            <person name="Chander A.M."/>
            <person name="Stajich J.E."/>
            <person name="Venkateswaran K."/>
        </authorList>
    </citation>
    <scope>NUCLEOTIDE SEQUENCE [LARGE SCALE GENOMIC DNA]</scope>
    <source>
        <strain evidence="6 7">FJI-L2-BK-P2</strain>
    </source>
</reference>
<dbReference type="SUPFAM" id="SSF57701">
    <property type="entry name" value="Zn2/Cys6 DNA-binding domain"/>
    <property type="match status" value="1"/>
</dbReference>
<accession>A0AAN8I320</accession>
<dbReference type="PANTHER" id="PTHR47655">
    <property type="entry name" value="QUINIC ACID UTILIZATION ACTIVATOR"/>
    <property type="match status" value="1"/>
</dbReference>
<evidence type="ECO:0000256" key="3">
    <source>
        <dbReference type="ARBA" id="ARBA00023163"/>
    </source>
</evidence>
<dbReference type="AlphaFoldDB" id="A0AAN8I320"/>
<dbReference type="Gene3D" id="4.10.240.10">
    <property type="entry name" value="Zn(2)-C6 fungal-type DNA-binding domain"/>
    <property type="match status" value="1"/>
</dbReference>
<dbReference type="PROSITE" id="PS00463">
    <property type="entry name" value="ZN2_CY6_FUNGAL_1"/>
    <property type="match status" value="1"/>
</dbReference>
<evidence type="ECO:0000256" key="1">
    <source>
        <dbReference type="ARBA" id="ARBA00023015"/>
    </source>
</evidence>
<comment type="caution">
    <text evidence="6">The sequence shown here is derived from an EMBL/GenBank/DDBJ whole genome shotgun (WGS) entry which is preliminary data.</text>
</comment>
<gene>
    <name evidence="6" type="primary">FCR1_3</name>
    <name evidence="6" type="ORF">OHC33_011152</name>
</gene>
<dbReference type="PROSITE" id="PS50048">
    <property type="entry name" value="ZN2_CY6_FUNGAL_2"/>
    <property type="match status" value="1"/>
</dbReference>
<dbReference type="GO" id="GO:0008270">
    <property type="term" value="F:zinc ion binding"/>
    <property type="evidence" value="ECO:0007669"/>
    <property type="project" value="InterPro"/>
</dbReference>
<dbReference type="SMART" id="SM00066">
    <property type="entry name" value="GAL4"/>
    <property type="match status" value="1"/>
</dbReference>
<evidence type="ECO:0000256" key="2">
    <source>
        <dbReference type="ARBA" id="ARBA00023125"/>
    </source>
</evidence>
<dbReference type="InterPro" id="IPR052783">
    <property type="entry name" value="Metabolic/Drug-Res_Regulator"/>
</dbReference>
<dbReference type="GO" id="GO:0000981">
    <property type="term" value="F:DNA-binding transcription factor activity, RNA polymerase II-specific"/>
    <property type="evidence" value="ECO:0007669"/>
    <property type="project" value="InterPro"/>
</dbReference>
<dbReference type="InterPro" id="IPR001138">
    <property type="entry name" value="Zn2Cys6_DnaBD"/>
</dbReference>
<keyword evidence="2" id="KW-0238">DNA-binding</keyword>
<dbReference type="PANTHER" id="PTHR47655:SF3">
    <property type="entry name" value="ZN(II)2CYS6 TRANSCRIPTION FACTOR (EUROFUNG)"/>
    <property type="match status" value="1"/>
</dbReference>
<dbReference type="Pfam" id="PF00172">
    <property type="entry name" value="Zn_clus"/>
    <property type="match status" value="1"/>
</dbReference>
<dbReference type="CDD" id="cd00067">
    <property type="entry name" value="GAL4"/>
    <property type="match status" value="1"/>
</dbReference>
<keyword evidence="4" id="KW-0539">Nucleus</keyword>
<keyword evidence="1" id="KW-0805">Transcription regulation</keyword>
<proteinExistence type="predicted"/>
<organism evidence="6 7">
    <name type="scientific">Knufia fluminis</name>
    <dbReference type="NCBI Taxonomy" id="191047"/>
    <lineage>
        <taxon>Eukaryota</taxon>
        <taxon>Fungi</taxon>
        <taxon>Dikarya</taxon>
        <taxon>Ascomycota</taxon>
        <taxon>Pezizomycotina</taxon>
        <taxon>Eurotiomycetes</taxon>
        <taxon>Chaetothyriomycetidae</taxon>
        <taxon>Chaetothyriales</taxon>
        <taxon>Trichomeriaceae</taxon>
        <taxon>Knufia</taxon>
    </lineage>
</organism>
<name>A0AAN8I320_9EURO</name>
<protein>
    <submittedName>
        <fullName evidence="6">Fluconazole resistance protein 1</fullName>
    </submittedName>
</protein>
<dbReference type="Proteomes" id="UP001316803">
    <property type="component" value="Unassembled WGS sequence"/>
</dbReference>